<keyword evidence="20" id="KW-1185">Reference proteome</keyword>
<evidence type="ECO:0000256" key="12">
    <source>
        <dbReference type="ARBA" id="ARBA00023027"/>
    </source>
</evidence>
<dbReference type="PRINTS" id="PR00411">
    <property type="entry name" value="PNDRDTASEI"/>
</dbReference>
<keyword evidence="7 18" id="KW-0732">Signal</keyword>
<dbReference type="Gene3D" id="3.50.50.60">
    <property type="entry name" value="FAD/NAD(P)-binding domain"/>
    <property type="match status" value="2"/>
</dbReference>
<evidence type="ECO:0000256" key="13">
    <source>
        <dbReference type="ARBA" id="ARBA00023098"/>
    </source>
</evidence>
<dbReference type="GO" id="GO:0051786">
    <property type="term" value="F:all-trans-retinol 13,14-reductase activity"/>
    <property type="evidence" value="ECO:0007669"/>
    <property type="project" value="UniProtKB-EC"/>
</dbReference>
<keyword evidence="14" id="KW-0472">Membrane</keyword>
<keyword evidence="9" id="KW-0274">FAD</keyword>
<evidence type="ECO:0000256" key="3">
    <source>
        <dbReference type="ARBA" id="ARBA00001974"/>
    </source>
</evidence>
<comment type="cofactor">
    <cofactor evidence="3">
        <name>FAD</name>
        <dbReference type="ChEBI" id="CHEBI:57692"/>
    </cofactor>
</comment>
<comment type="subcellular location">
    <subcellularLocation>
        <location evidence="4">Endoplasmic reticulum membrane</location>
        <topology evidence="4">Peripheral membrane protein</topology>
    </subcellularLocation>
</comment>
<dbReference type="RefSeq" id="XP_030365868.1">
    <property type="nucleotide sequence ID" value="XM_030510008.1"/>
</dbReference>
<evidence type="ECO:0000256" key="11">
    <source>
        <dbReference type="ARBA" id="ARBA00023002"/>
    </source>
</evidence>
<evidence type="ECO:0000256" key="4">
    <source>
        <dbReference type="ARBA" id="ARBA00004406"/>
    </source>
</evidence>
<evidence type="ECO:0000256" key="9">
    <source>
        <dbReference type="ARBA" id="ARBA00022827"/>
    </source>
</evidence>
<evidence type="ECO:0000256" key="16">
    <source>
        <dbReference type="ARBA" id="ARBA00041141"/>
    </source>
</evidence>
<keyword evidence="12" id="KW-0520">NAD</keyword>
<comment type="catalytic activity">
    <reaction evidence="17">
        <text>all-trans-13,14-dihydroretinol + A = all-trans-retinol + AH2</text>
        <dbReference type="Rhea" id="RHEA:19193"/>
        <dbReference type="ChEBI" id="CHEBI:13193"/>
        <dbReference type="ChEBI" id="CHEBI:17336"/>
        <dbReference type="ChEBI" id="CHEBI:17499"/>
        <dbReference type="ChEBI" id="CHEBI:52075"/>
        <dbReference type="EC" id="1.3.99.23"/>
    </reaction>
</comment>
<gene>
    <name evidence="19" type="primary">RETSAT</name>
</gene>
<comment type="cofactor">
    <cofactor evidence="1">
        <name>NAD(+)</name>
        <dbReference type="ChEBI" id="CHEBI:57540"/>
    </cofactor>
</comment>
<dbReference type="GeneTree" id="ENSGT00390000017613"/>
<keyword evidence="10" id="KW-0521">NADP</keyword>
<keyword evidence="8" id="KW-0256">Endoplasmic reticulum</keyword>
<dbReference type="OrthoDB" id="38045at2759"/>
<comment type="similarity">
    <text evidence="5">Belongs to the carotenoid/retinoid oxidoreductase family. CrtISO subfamily.</text>
</comment>
<dbReference type="InterPro" id="IPR036188">
    <property type="entry name" value="FAD/NAD-bd_sf"/>
</dbReference>
<dbReference type="Ensembl" id="ENSSHBT00005018890.1">
    <property type="protein sequence ID" value="ENSSHBP00005015768.1"/>
    <property type="gene ID" value="ENSSHBG00005013776.1"/>
</dbReference>
<dbReference type="PANTHER" id="PTHR46091:SF1">
    <property type="entry name" value="ALL-TRANS-RETINOL 13,14-REDUCTASE"/>
    <property type="match status" value="1"/>
</dbReference>
<protein>
    <recommendedName>
        <fullName evidence="16">All-trans-retinol 13,14-reductase</fullName>
        <ecNumber evidence="15">1.3.99.23</ecNumber>
    </recommendedName>
</protein>
<reference evidence="19 20" key="1">
    <citation type="submission" date="2019-11" db="EMBL/GenBank/DDBJ databases">
        <title>Strigops habroptila (kakapo) genome, bStrHab1, primary haplotype, v2.</title>
        <authorList>
            <person name="Jarvis E.D."/>
            <person name="Howard J."/>
            <person name="Rhie A."/>
            <person name="Phillippy A."/>
            <person name="Korlach J."/>
            <person name="Digby A."/>
            <person name="Iorns D."/>
            <person name="Eason D."/>
            <person name="Robertson B."/>
            <person name="Raemaekers T."/>
            <person name="Howe K."/>
            <person name="Lewin H."/>
            <person name="Damas J."/>
            <person name="Hastie A."/>
            <person name="Tracey A."/>
            <person name="Chow W."/>
            <person name="Fedrigo O."/>
        </authorList>
    </citation>
    <scope>NUCLEOTIDE SEQUENCE [LARGE SCALE GENOMIC DNA]</scope>
</reference>
<evidence type="ECO:0000313" key="20">
    <source>
        <dbReference type="Proteomes" id="UP000472266"/>
    </source>
</evidence>
<evidence type="ECO:0000256" key="18">
    <source>
        <dbReference type="SAM" id="SignalP"/>
    </source>
</evidence>
<dbReference type="EC" id="1.3.99.23" evidence="15"/>
<accession>A0A672UMR1</accession>
<evidence type="ECO:0000256" key="14">
    <source>
        <dbReference type="ARBA" id="ARBA00023136"/>
    </source>
</evidence>
<dbReference type="OMA" id="THTSLVW"/>
<organism evidence="19 20">
    <name type="scientific">Strigops habroptila</name>
    <name type="common">Kakapo</name>
    <dbReference type="NCBI Taxonomy" id="2489341"/>
    <lineage>
        <taxon>Eukaryota</taxon>
        <taxon>Metazoa</taxon>
        <taxon>Chordata</taxon>
        <taxon>Craniata</taxon>
        <taxon>Vertebrata</taxon>
        <taxon>Euteleostomi</taxon>
        <taxon>Archelosauria</taxon>
        <taxon>Archosauria</taxon>
        <taxon>Dinosauria</taxon>
        <taxon>Saurischia</taxon>
        <taxon>Theropoda</taxon>
        <taxon>Coelurosauria</taxon>
        <taxon>Aves</taxon>
        <taxon>Neognathae</taxon>
        <taxon>Neoaves</taxon>
        <taxon>Telluraves</taxon>
        <taxon>Australaves</taxon>
        <taxon>Psittaciformes</taxon>
        <taxon>Psittacidae</taxon>
        <taxon>Strigops</taxon>
    </lineage>
</organism>
<evidence type="ECO:0000256" key="2">
    <source>
        <dbReference type="ARBA" id="ARBA00001937"/>
    </source>
</evidence>
<keyword evidence="13" id="KW-0443">Lipid metabolism</keyword>
<evidence type="ECO:0000256" key="15">
    <source>
        <dbReference type="ARBA" id="ARBA00038979"/>
    </source>
</evidence>
<dbReference type="AlphaFoldDB" id="A0A672UMR1"/>
<comment type="cofactor">
    <cofactor evidence="2">
        <name>NADP(+)</name>
        <dbReference type="ChEBI" id="CHEBI:58349"/>
    </cofactor>
</comment>
<dbReference type="SUPFAM" id="SSF51905">
    <property type="entry name" value="FAD/NAD(P)-binding domain"/>
    <property type="match status" value="1"/>
</dbReference>
<dbReference type="FunFam" id="3.50.50.60:FF:000362">
    <property type="entry name" value="All-trans-retinol 13,14-reductase"/>
    <property type="match status" value="1"/>
</dbReference>
<dbReference type="Pfam" id="PF13450">
    <property type="entry name" value="NAD_binding_8"/>
    <property type="match status" value="1"/>
</dbReference>
<evidence type="ECO:0000313" key="19">
    <source>
        <dbReference type="Ensembl" id="ENSSHBP00005015768.1"/>
    </source>
</evidence>
<name>A0A672UMR1_STRHB</name>
<sequence>MWVYALLFLASLVLLPLLFLAWLLLHAGDGPSPFAADSRRPPAPLVTDKAVRRTVVKTVFSPDKVPEQLDAIVVGSGIGGLAAAALLAKTGKRVLVLEQHGKLGGCCHTFSEKGFEFDTGIHYVGRMQKGSTLRFLVDQLTEGQLEWTQLPPVFDTVVLGEPGSAKTYHLYSGRKGYFQGLKKQFPGEAAAIDEFERLVKSVMRGVMLLVVLKLVPRALSTLLCRSGLLPRLCSFSRLASRSLKEVVTSLTSNCELRAIFSYIFPTYGVVPSKASFSLHGILVDHYLHGAWYPKGGAGEIAFHTIPVIRKAGGNVFGKAPVQRILLNSEGKACGVSVKKGQDLVNIFAPIIISDAGVFNTYERLLPAEARALPEIQSQLRMVRHGEGGFTMFVGLNGSNEELRLDPGNYYIYKGHDLDEIMDRYLSASREEAAKNIPIVFLSSPSAKDPTWEMRHPGKSTLVVVTFAKYEWFEEWKDKQVHKRGDDYEELKQAFVDTIMQSVFKLYPQIEGRIEYISSGTPLTNQHYIASPAGEFYGISHDMDRLQAEALASMRAQTPVPNLYLTGQDLCLGGFAGALQGAVICASTILKRNLYIDMARLKKRTEAADAKKRV</sequence>
<dbReference type="CTD" id="54884"/>
<feature type="chain" id="PRO_5025429282" description="All-trans-retinol 13,14-reductase" evidence="18">
    <location>
        <begin position="28"/>
        <end position="613"/>
    </location>
</feature>
<evidence type="ECO:0000256" key="10">
    <source>
        <dbReference type="ARBA" id="ARBA00022857"/>
    </source>
</evidence>
<keyword evidence="6" id="KW-0285">Flavoprotein</keyword>
<feature type="signal peptide" evidence="18">
    <location>
        <begin position="1"/>
        <end position="27"/>
    </location>
</feature>
<evidence type="ECO:0000256" key="6">
    <source>
        <dbReference type="ARBA" id="ARBA00022630"/>
    </source>
</evidence>
<dbReference type="FunFam" id="3.50.50.60:FF:000139">
    <property type="entry name" value="All-trans-retinol 13,14-reductase"/>
    <property type="match status" value="1"/>
</dbReference>
<keyword evidence="11" id="KW-0560">Oxidoreductase</keyword>
<evidence type="ECO:0000256" key="17">
    <source>
        <dbReference type="ARBA" id="ARBA00048815"/>
    </source>
</evidence>
<dbReference type="GeneID" id="115618439"/>
<evidence type="ECO:0000256" key="7">
    <source>
        <dbReference type="ARBA" id="ARBA00022729"/>
    </source>
</evidence>
<dbReference type="GO" id="GO:0005789">
    <property type="term" value="C:endoplasmic reticulum membrane"/>
    <property type="evidence" value="ECO:0007669"/>
    <property type="project" value="UniProtKB-SubCell"/>
</dbReference>
<evidence type="ECO:0000256" key="5">
    <source>
        <dbReference type="ARBA" id="ARBA00005855"/>
    </source>
</evidence>
<evidence type="ECO:0000256" key="8">
    <source>
        <dbReference type="ARBA" id="ARBA00022824"/>
    </source>
</evidence>
<evidence type="ECO:0000256" key="1">
    <source>
        <dbReference type="ARBA" id="ARBA00001911"/>
    </source>
</evidence>
<dbReference type="PANTHER" id="PTHR46091">
    <property type="entry name" value="BLR7054 PROTEIN"/>
    <property type="match status" value="1"/>
</dbReference>
<dbReference type="InterPro" id="IPR052206">
    <property type="entry name" value="Retinol_saturase"/>
</dbReference>
<dbReference type="KEGG" id="shab:115618439"/>
<dbReference type="Proteomes" id="UP000472266">
    <property type="component" value="Chromosome 22"/>
</dbReference>
<dbReference type="InParanoid" id="A0A672UMR1"/>
<dbReference type="GO" id="GO:0005640">
    <property type="term" value="C:nuclear outer membrane"/>
    <property type="evidence" value="ECO:0007669"/>
    <property type="project" value="Ensembl"/>
</dbReference>
<reference evidence="19" key="2">
    <citation type="submission" date="2025-08" db="UniProtKB">
        <authorList>
            <consortium name="Ensembl"/>
        </authorList>
    </citation>
    <scope>IDENTIFICATION</scope>
</reference>
<reference evidence="19" key="3">
    <citation type="submission" date="2025-09" db="UniProtKB">
        <authorList>
            <consortium name="Ensembl"/>
        </authorList>
    </citation>
    <scope>IDENTIFICATION</scope>
</reference>
<proteinExistence type="inferred from homology"/>